<organism evidence="4 5">
    <name type="scientific">Exocentrus adspersus</name>
    <dbReference type="NCBI Taxonomy" id="1586481"/>
    <lineage>
        <taxon>Eukaryota</taxon>
        <taxon>Metazoa</taxon>
        <taxon>Ecdysozoa</taxon>
        <taxon>Arthropoda</taxon>
        <taxon>Hexapoda</taxon>
        <taxon>Insecta</taxon>
        <taxon>Pterygota</taxon>
        <taxon>Neoptera</taxon>
        <taxon>Endopterygota</taxon>
        <taxon>Coleoptera</taxon>
        <taxon>Polyphaga</taxon>
        <taxon>Cucujiformia</taxon>
        <taxon>Chrysomeloidea</taxon>
        <taxon>Cerambycidae</taxon>
        <taxon>Lamiinae</taxon>
        <taxon>Acanthocinini</taxon>
        <taxon>Exocentrus</taxon>
    </lineage>
</organism>
<evidence type="ECO:0000259" key="3">
    <source>
        <dbReference type="Pfam" id="PF13359"/>
    </source>
</evidence>
<proteinExistence type="predicted"/>
<dbReference type="InterPro" id="IPR027806">
    <property type="entry name" value="HARBI1_dom"/>
</dbReference>
<keyword evidence="5" id="KW-1185">Reference proteome</keyword>
<dbReference type="AlphaFoldDB" id="A0AAV8VM90"/>
<comment type="cofactor">
    <cofactor evidence="1">
        <name>a divalent metal cation</name>
        <dbReference type="ChEBI" id="CHEBI:60240"/>
    </cofactor>
</comment>
<reference evidence="4 5" key="1">
    <citation type="journal article" date="2023" name="Insect Mol. Biol.">
        <title>Genome sequencing provides insights into the evolution of gene families encoding plant cell wall-degrading enzymes in longhorned beetles.</title>
        <authorList>
            <person name="Shin N.R."/>
            <person name="Okamura Y."/>
            <person name="Kirsch R."/>
            <person name="Pauchet Y."/>
        </authorList>
    </citation>
    <scope>NUCLEOTIDE SEQUENCE [LARGE SCALE GENOMIC DNA]</scope>
    <source>
        <strain evidence="4">EAD_L_NR</strain>
    </source>
</reference>
<comment type="caution">
    <text evidence="4">The sequence shown here is derived from an EMBL/GenBank/DDBJ whole genome shotgun (WGS) entry which is preliminary data.</text>
</comment>
<dbReference type="Proteomes" id="UP001159042">
    <property type="component" value="Unassembled WGS sequence"/>
</dbReference>
<evidence type="ECO:0000256" key="1">
    <source>
        <dbReference type="ARBA" id="ARBA00001968"/>
    </source>
</evidence>
<sequence>MKGKHTITLGPKGMHIDSTMLPIHLYNMLILREENRRERIRGINQGRRLLRNNTDQFYMPDNQFESLFRLTKEMIATIMFPVLIPHLQNRSPLAILPEQKILISLHFYATGGYQKCIGLDWGSPICDYDLEILNINARYGGSHHDSFIFRQSAVSIELERRYDAVWLYNQYYIFYLRIVPYYSLSDTNSWLLGDSGYPQKPYLMTPIINVDPGTPEYRYTRQHILARNAIEYKPYIAGDIANACAILHNICIKGRLDAPGNIPDEPLEQIGNVVDNVRDNRGIEARRILVQRYFQ</sequence>
<evidence type="ECO:0000313" key="5">
    <source>
        <dbReference type="Proteomes" id="UP001159042"/>
    </source>
</evidence>
<evidence type="ECO:0000256" key="2">
    <source>
        <dbReference type="ARBA" id="ARBA00022723"/>
    </source>
</evidence>
<dbReference type="EMBL" id="JANEYG010000053">
    <property type="protein sequence ID" value="KAJ8915467.1"/>
    <property type="molecule type" value="Genomic_DNA"/>
</dbReference>
<gene>
    <name evidence="4" type="ORF">NQ315_003230</name>
</gene>
<name>A0AAV8VM90_9CUCU</name>
<protein>
    <recommendedName>
        <fullName evidence="3">DDE Tnp4 domain-containing protein</fullName>
    </recommendedName>
</protein>
<dbReference type="Pfam" id="PF13359">
    <property type="entry name" value="DDE_Tnp_4"/>
    <property type="match status" value="1"/>
</dbReference>
<feature type="domain" description="DDE Tnp4" evidence="3">
    <location>
        <begin position="125"/>
        <end position="230"/>
    </location>
</feature>
<evidence type="ECO:0000313" key="4">
    <source>
        <dbReference type="EMBL" id="KAJ8915467.1"/>
    </source>
</evidence>
<dbReference type="GO" id="GO:0046872">
    <property type="term" value="F:metal ion binding"/>
    <property type="evidence" value="ECO:0007669"/>
    <property type="project" value="UniProtKB-KW"/>
</dbReference>
<accession>A0AAV8VM90</accession>
<keyword evidence="2" id="KW-0479">Metal-binding</keyword>